<dbReference type="CDD" id="cd10922">
    <property type="entry name" value="CE4_PelA_like_C"/>
    <property type="match status" value="1"/>
</dbReference>
<keyword evidence="3" id="KW-1185">Reference proteome</keyword>
<feature type="domain" description="Glycoside-hydrolase family GH114 TIM-barrel" evidence="1">
    <location>
        <begin position="34"/>
        <end position="250"/>
    </location>
</feature>
<name>A0AA37RX98_9GAMM</name>
<dbReference type="InterPro" id="IPR017853">
    <property type="entry name" value="GH"/>
</dbReference>
<reference evidence="2" key="2">
    <citation type="submission" date="2023-01" db="EMBL/GenBank/DDBJ databases">
        <title>Draft genome sequence of Paraferrimonas sedimenticola strain NBRC 101628.</title>
        <authorList>
            <person name="Sun Q."/>
            <person name="Mori K."/>
        </authorList>
    </citation>
    <scope>NUCLEOTIDE SEQUENCE</scope>
    <source>
        <strain evidence="2">NBRC 101628</strain>
    </source>
</reference>
<evidence type="ECO:0000313" key="3">
    <source>
        <dbReference type="Proteomes" id="UP001161422"/>
    </source>
</evidence>
<reference evidence="2" key="1">
    <citation type="journal article" date="2014" name="Int. J. Syst. Evol. Microbiol.">
        <title>Complete genome sequence of Corynebacterium casei LMG S-19264T (=DSM 44701T), isolated from a smear-ripened cheese.</title>
        <authorList>
            <consortium name="US DOE Joint Genome Institute (JGI-PGF)"/>
            <person name="Walter F."/>
            <person name="Albersmeier A."/>
            <person name="Kalinowski J."/>
            <person name="Ruckert C."/>
        </authorList>
    </citation>
    <scope>NUCLEOTIDE SEQUENCE</scope>
    <source>
        <strain evidence="2">NBRC 101628</strain>
    </source>
</reference>
<gene>
    <name evidence="2" type="primary">pelA</name>
    <name evidence="2" type="ORF">GCM10007895_16530</name>
</gene>
<dbReference type="SUPFAM" id="SSF51445">
    <property type="entry name" value="(Trans)glycosidases"/>
    <property type="match status" value="1"/>
</dbReference>
<dbReference type="SUPFAM" id="SSF88713">
    <property type="entry name" value="Glycoside hydrolase/deacetylase"/>
    <property type="match status" value="1"/>
</dbReference>
<organism evidence="2 3">
    <name type="scientific">Paraferrimonas sedimenticola</name>
    <dbReference type="NCBI Taxonomy" id="375674"/>
    <lineage>
        <taxon>Bacteria</taxon>
        <taxon>Pseudomonadati</taxon>
        <taxon>Pseudomonadota</taxon>
        <taxon>Gammaproteobacteria</taxon>
        <taxon>Alteromonadales</taxon>
        <taxon>Ferrimonadaceae</taxon>
        <taxon>Paraferrimonas</taxon>
    </lineage>
</organism>
<proteinExistence type="predicted"/>
<dbReference type="Gene3D" id="3.20.20.70">
    <property type="entry name" value="Aldolase class I"/>
    <property type="match status" value="1"/>
</dbReference>
<dbReference type="EMBL" id="BSNC01000004">
    <property type="protein sequence ID" value="GLP96347.1"/>
    <property type="molecule type" value="Genomic_DNA"/>
</dbReference>
<dbReference type="InterPro" id="IPR004352">
    <property type="entry name" value="GH114_TIM-barrel"/>
</dbReference>
<dbReference type="PANTHER" id="PTHR35882:SF2">
    <property type="entry name" value="PELA"/>
    <property type="match status" value="1"/>
</dbReference>
<dbReference type="AlphaFoldDB" id="A0AA37RX98"/>
<sequence length="906" mass="100755">MCLSIGSRAESGTEERSIAFYYQVAESTRYLLSYDRVVVAPNTLTAEQLLQLKKAGVEVFMYLSIGEASPSVSEQLSEAVLGENSQWQAQVMDASQASWRAYLLQQANHWKALGYDGLFLDTLDSYQIVLPPKQQAEQQKALASLLSEIQQVFARLLLNRGFELIPELDFAPEAVVAESYRNGFDVANDDYFSQSPDNIRWLADRLNEVKALGSEAIVIDYAVGDQTQRVALARQIHQDGFTPYIADGLLKEYGVSYHYPIPRTVLGFYDGRTVKRNESYCHHYLSSLIEYQGYVPKCVDINQTQLLEMDLNQVQAVVFWLSRQGYQGNNSAAFIERVLSSKTTVFIGALPPQAQLLKMIGVRDAGEFNGALKVKGGELRYPITQKVNQSLRRYLLQDQSIEVLAELQDKSDQLGLAHFRATWGGALLSPLDIKFIEGQGSRWLFDPFDALIPLLELPEIPVADVTTESGRRIATKHIDGDGFPSVSWLPGKKYSADIIYQQILKPSSWPHTVSVIEAEVSPNGLFPQASRELESIAKEIFALDNVEIASHSFSHPFFWDLAADIDYKPYGENLALPDYVLDYDKEVGGSVDYVNSRLSPPGKQVKVFLWTGAANPSEDIIAKTKRLGLVNVNGGNTYLVNDNPSLSQVFPHINWHPSAVQVYAPIMNENLFTNLWKENYEGYIRVLETFKLLGEPRRIKPVSVYYHMYSGEYPSALKALKEVYAWVAEQPLTPLYLSEYAERAQALYETGVARHLLSPKWRVRSTGVRSLRVGSDTKLATNYKGVAGAADGPDGQYLTLSKATSDFALIPKSAEVTYSLPMLNSANAIVTKWEGKGRSLAIELLAHQPLDMSIKGAANCQINRTQGGSHQTVASNSEVKITSAETGYFGFLIDCSNSQTASVAPE</sequence>
<dbReference type="Proteomes" id="UP001161422">
    <property type="component" value="Unassembled WGS sequence"/>
</dbReference>
<dbReference type="InterPro" id="IPR011330">
    <property type="entry name" value="Glyco_hydro/deAcase_b/a-brl"/>
</dbReference>
<accession>A0AA37RX98</accession>
<evidence type="ECO:0000313" key="2">
    <source>
        <dbReference type="EMBL" id="GLP96347.1"/>
    </source>
</evidence>
<dbReference type="PANTHER" id="PTHR35882">
    <property type="entry name" value="PELA"/>
    <property type="match status" value="1"/>
</dbReference>
<dbReference type="InterPro" id="IPR013785">
    <property type="entry name" value="Aldolase_TIM"/>
</dbReference>
<dbReference type="GO" id="GO:0005975">
    <property type="term" value="P:carbohydrate metabolic process"/>
    <property type="evidence" value="ECO:0007669"/>
    <property type="project" value="InterPro"/>
</dbReference>
<dbReference type="Pfam" id="PF03537">
    <property type="entry name" value="Glyco_hydro_114"/>
    <property type="match status" value="1"/>
</dbReference>
<protein>
    <recommendedName>
        <fullName evidence="1">Glycoside-hydrolase family GH114 TIM-barrel domain-containing protein</fullName>
    </recommendedName>
</protein>
<evidence type="ECO:0000259" key="1">
    <source>
        <dbReference type="Pfam" id="PF03537"/>
    </source>
</evidence>
<comment type="caution">
    <text evidence="2">The sequence shown here is derived from an EMBL/GenBank/DDBJ whole genome shotgun (WGS) entry which is preliminary data.</text>
</comment>